<comment type="caution">
    <text evidence="5">The sequence shown here is derived from an EMBL/GenBank/DDBJ whole genome shotgun (WGS) entry which is preliminary data.</text>
</comment>
<dbReference type="InterPro" id="IPR013830">
    <property type="entry name" value="SGNH_hydro"/>
</dbReference>
<sequence>MTWRFDFGPEGAVKEEYQKISSAVRYDDKSGYGFASLEKVTFKKRTDELLTGDFCIPFDTTFMVDVPNGHYIVSLLIGDTLAPTHTSLKTNGEHLVLHNYKTVAGQFAREQFGVNVRDGKLKLSFGGLAPRINALEITASSQQTTIYLAGDSTVTDPVPGNFPFSGWGQMLNFYFKHDVVVANHAIGGRSTKSFIDEGRLDRIMEEIKEGDFLFIQFGHNDQKNDEARFTDPATTYPEHLKRYIDAARSVKATPVLLTSVHRRYYDQEGKLVDTHQAYLEAVRKLAAEEQVALIDLAEKSKQLFEELGPEGTTSLFLWGEPGEWINYSNGISDNTHFQEQGGLSIARLVVEGIRELQLMPLTMFLKAAAV</sequence>
<feature type="domain" description="SGNH hydrolase-type esterase" evidence="3">
    <location>
        <begin position="150"/>
        <end position="304"/>
    </location>
</feature>
<name>A0A919YUX8_9BACL</name>
<keyword evidence="6" id="KW-1185">Reference proteome</keyword>
<dbReference type="GO" id="GO:0016787">
    <property type="term" value="F:hydrolase activity"/>
    <property type="evidence" value="ECO:0007669"/>
    <property type="project" value="UniProtKB-KW"/>
</dbReference>
<gene>
    <name evidence="5" type="ORF">J40TS1_29400</name>
</gene>
<feature type="domain" description="Beta-agarase/YXIM esterase-like galactose-binding" evidence="4">
    <location>
        <begin position="3"/>
        <end position="123"/>
    </location>
</feature>
<evidence type="ECO:0000313" key="5">
    <source>
        <dbReference type="EMBL" id="GIP17298.1"/>
    </source>
</evidence>
<dbReference type="InterPro" id="IPR008979">
    <property type="entry name" value="Galactose-bd-like_sf"/>
</dbReference>
<proteinExistence type="inferred from homology"/>
<accession>A0A919YUX8</accession>
<evidence type="ECO:0000259" key="3">
    <source>
        <dbReference type="Pfam" id="PF13472"/>
    </source>
</evidence>
<dbReference type="Pfam" id="PF21254">
    <property type="entry name" value="AGA-YXIM_GBD"/>
    <property type="match status" value="1"/>
</dbReference>
<evidence type="ECO:0008006" key="7">
    <source>
        <dbReference type="Google" id="ProtNLM"/>
    </source>
</evidence>
<comment type="similarity">
    <text evidence="1">Belongs to the 'GDSL' lipolytic enzyme family.</text>
</comment>
<evidence type="ECO:0000256" key="2">
    <source>
        <dbReference type="ARBA" id="ARBA00022801"/>
    </source>
</evidence>
<dbReference type="Gene3D" id="2.60.120.430">
    <property type="entry name" value="Galactose-binding lectin"/>
    <property type="match status" value="1"/>
</dbReference>
<evidence type="ECO:0000256" key="1">
    <source>
        <dbReference type="ARBA" id="ARBA00008668"/>
    </source>
</evidence>
<evidence type="ECO:0000313" key="6">
    <source>
        <dbReference type="Proteomes" id="UP000683139"/>
    </source>
</evidence>
<dbReference type="EMBL" id="BOSE01000005">
    <property type="protein sequence ID" value="GIP17298.1"/>
    <property type="molecule type" value="Genomic_DNA"/>
</dbReference>
<keyword evidence="2" id="KW-0378">Hydrolase</keyword>
<dbReference type="RefSeq" id="WP_213516473.1">
    <property type="nucleotide sequence ID" value="NZ_BOSE01000005.1"/>
</dbReference>
<dbReference type="InterPro" id="IPR049033">
    <property type="entry name" value="AGA-YXIM_GBD"/>
</dbReference>
<dbReference type="InterPro" id="IPR037459">
    <property type="entry name" value="RhgT-like"/>
</dbReference>
<dbReference type="SUPFAM" id="SSF52266">
    <property type="entry name" value="SGNH hydrolase"/>
    <property type="match status" value="1"/>
</dbReference>
<dbReference type="Proteomes" id="UP000683139">
    <property type="component" value="Unassembled WGS sequence"/>
</dbReference>
<dbReference type="InterPro" id="IPR036514">
    <property type="entry name" value="SGNH_hydro_sf"/>
</dbReference>
<dbReference type="Gene3D" id="3.40.50.1110">
    <property type="entry name" value="SGNH hydrolase"/>
    <property type="match status" value="1"/>
</dbReference>
<protein>
    <recommendedName>
        <fullName evidence="7">GDSL family lipase</fullName>
    </recommendedName>
</protein>
<dbReference type="PANTHER" id="PTHR43695:SF1">
    <property type="entry name" value="RHAMNOGALACTURONAN ACETYLESTERASE"/>
    <property type="match status" value="1"/>
</dbReference>
<dbReference type="AlphaFoldDB" id="A0A919YUX8"/>
<evidence type="ECO:0000259" key="4">
    <source>
        <dbReference type="Pfam" id="PF21254"/>
    </source>
</evidence>
<dbReference type="PANTHER" id="PTHR43695">
    <property type="entry name" value="PUTATIVE (AFU_ORTHOLOGUE AFUA_2G17250)-RELATED"/>
    <property type="match status" value="1"/>
</dbReference>
<reference evidence="5" key="1">
    <citation type="submission" date="2021-03" db="EMBL/GenBank/DDBJ databases">
        <title>Antimicrobial resistance genes in bacteria isolated from Japanese honey, and their potential for conferring macrolide and lincosamide resistance in the American foulbrood pathogen Paenibacillus larvae.</title>
        <authorList>
            <person name="Okamoto M."/>
            <person name="Kumagai M."/>
            <person name="Kanamori H."/>
            <person name="Takamatsu D."/>
        </authorList>
    </citation>
    <scope>NUCLEOTIDE SEQUENCE</scope>
    <source>
        <strain evidence="5">J40TS1</strain>
    </source>
</reference>
<dbReference type="CDD" id="cd01821">
    <property type="entry name" value="Rhamnogalacturan_acetylesterase_like"/>
    <property type="match status" value="1"/>
</dbReference>
<organism evidence="5 6">
    <name type="scientific">Paenibacillus montaniterrae</name>
    <dbReference type="NCBI Taxonomy" id="429341"/>
    <lineage>
        <taxon>Bacteria</taxon>
        <taxon>Bacillati</taxon>
        <taxon>Bacillota</taxon>
        <taxon>Bacilli</taxon>
        <taxon>Bacillales</taxon>
        <taxon>Paenibacillaceae</taxon>
        <taxon>Paenibacillus</taxon>
    </lineage>
</organism>
<dbReference type="Pfam" id="PF13472">
    <property type="entry name" value="Lipase_GDSL_2"/>
    <property type="match status" value="1"/>
</dbReference>
<dbReference type="SUPFAM" id="SSF49785">
    <property type="entry name" value="Galactose-binding domain-like"/>
    <property type="match status" value="1"/>
</dbReference>